<proteinExistence type="predicted"/>
<sequence length="89" mass="10839">MVAMIEVQNNVTKTDTYYKSEMFDLSQKYKMNHKRKGITLIFNHERFFWHWTLQERWGTRADRENLTCRFSDLGLEVKYFNALKAELLL</sequence>
<feature type="domain" description="Caspase family p20" evidence="1">
    <location>
        <begin position="35"/>
        <end position="89"/>
    </location>
</feature>
<dbReference type="PRINTS" id="PR00376">
    <property type="entry name" value="IL1BCENZYME"/>
</dbReference>
<evidence type="ECO:0000313" key="2">
    <source>
        <dbReference type="Ensembl" id="ENSSVLP00005016438.1"/>
    </source>
</evidence>
<dbReference type="SUPFAM" id="SSF52129">
    <property type="entry name" value="Caspase-like"/>
    <property type="match status" value="1"/>
</dbReference>
<dbReference type="PROSITE" id="PS50208">
    <property type="entry name" value="CASPASE_P20"/>
    <property type="match status" value="1"/>
</dbReference>
<dbReference type="Proteomes" id="UP000694564">
    <property type="component" value="Chromosome 8"/>
</dbReference>
<dbReference type="InterPro" id="IPR001309">
    <property type="entry name" value="Pept_C14_p20"/>
</dbReference>
<dbReference type="Ensembl" id="ENSSVLT00005018259.1">
    <property type="protein sequence ID" value="ENSSVLP00005016438.1"/>
    <property type="gene ID" value="ENSSVLG00005013048.1"/>
</dbReference>
<dbReference type="OrthoDB" id="9837556at2759"/>
<reference evidence="2" key="1">
    <citation type="submission" date="2025-08" db="UniProtKB">
        <authorList>
            <consortium name="Ensembl"/>
        </authorList>
    </citation>
    <scope>IDENTIFICATION</scope>
</reference>
<dbReference type="InterPro" id="IPR015917">
    <property type="entry name" value="Pept_C14A"/>
</dbReference>
<protein>
    <recommendedName>
        <fullName evidence="1">Caspase family p20 domain-containing protein</fullName>
    </recommendedName>
</protein>
<dbReference type="AlphaFoldDB" id="A0A8D2CX59"/>
<dbReference type="GO" id="GO:0006508">
    <property type="term" value="P:proteolysis"/>
    <property type="evidence" value="ECO:0007669"/>
    <property type="project" value="InterPro"/>
</dbReference>
<name>A0A8D2CX59_SCIVU</name>
<dbReference type="GO" id="GO:0004197">
    <property type="term" value="F:cysteine-type endopeptidase activity"/>
    <property type="evidence" value="ECO:0007669"/>
    <property type="project" value="InterPro"/>
</dbReference>
<dbReference type="GeneTree" id="ENSGT00940000155140"/>
<reference evidence="2" key="2">
    <citation type="submission" date="2025-09" db="UniProtKB">
        <authorList>
            <consortium name="Ensembl"/>
        </authorList>
    </citation>
    <scope>IDENTIFICATION</scope>
</reference>
<evidence type="ECO:0000259" key="1">
    <source>
        <dbReference type="PROSITE" id="PS50208"/>
    </source>
</evidence>
<evidence type="ECO:0000313" key="3">
    <source>
        <dbReference type="Proteomes" id="UP000694564"/>
    </source>
</evidence>
<keyword evidence="3" id="KW-1185">Reference proteome</keyword>
<accession>A0A8D2CX59</accession>
<organism evidence="2 3">
    <name type="scientific">Sciurus vulgaris</name>
    <name type="common">Eurasian red squirrel</name>
    <dbReference type="NCBI Taxonomy" id="55149"/>
    <lineage>
        <taxon>Eukaryota</taxon>
        <taxon>Metazoa</taxon>
        <taxon>Chordata</taxon>
        <taxon>Craniata</taxon>
        <taxon>Vertebrata</taxon>
        <taxon>Euteleostomi</taxon>
        <taxon>Mammalia</taxon>
        <taxon>Eutheria</taxon>
        <taxon>Euarchontoglires</taxon>
        <taxon>Glires</taxon>
        <taxon>Rodentia</taxon>
        <taxon>Sciuromorpha</taxon>
        <taxon>Sciuridae</taxon>
        <taxon>Sciurinae</taxon>
        <taxon>Sciurini</taxon>
        <taxon>Sciurus</taxon>
    </lineage>
</organism>
<dbReference type="Gene3D" id="3.40.50.1460">
    <property type="match status" value="1"/>
</dbReference>
<dbReference type="InterPro" id="IPR029030">
    <property type="entry name" value="Caspase-like_dom_sf"/>
</dbReference>